<reference evidence="5" key="1">
    <citation type="journal article" date="2021" name="G3 (Bethesda)">
        <title>Genome and transcriptome analysis of the beet armyworm Spodoptera exigua reveals targets for pest control. .</title>
        <authorList>
            <person name="Simon S."/>
            <person name="Breeschoten T."/>
            <person name="Jansen H.J."/>
            <person name="Dirks R.P."/>
            <person name="Schranz M.E."/>
            <person name="Ros V.I.D."/>
        </authorList>
    </citation>
    <scope>NUCLEOTIDE SEQUENCE</scope>
    <source>
        <strain evidence="5">TB_SE_WUR_2020</strain>
    </source>
</reference>
<sequence length="195" mass="22254">MRPLFQEYPKEEDTYTIDDQYLLDSEIDCTLFYKFKTKKALWAAVKSSFFIETNQAAPKIPVFQRGGAIVLRKERVRRSSALMADDPYTIVVALDINGTAEGSLYIDDGETYEYKNNKYIYAKLAFVNEKASYPTRSWVERIVIAGIKTPPKTAKLVQGDKQTSLQMTLHKGNDVLVVRKPAASMAQPWKITFSY</sequence>
<evidence type="ECO:0000256" key="4">
    <source>
        <dbReference type="ARBA" id="ARBA00023295"/>
    </source>
</evidence>
<organism evidence="5 6">
    <name type="scientific">Spodoptera exigua</name>
    <name type="common">Beet armyworm</name>
    <name type="synonym">Noctua fulgens</name>
    <dbReference type="NCBI Taxonomy" id="7107"/>
    <lineage>
        <taxon>Eukaryota</taxon>
        <taxon>Metazoa</taxon>
        <taxon>Ecdysozoa</taxon>
        <taxon>Arthropoda</taxon>
        <taxon>Hexapoda</taxon>
        <taxon>Insecta</taxon>
        <taxon>Pterygota</taxon>
        <taxon>Neoptera</taxon>
        <taxon>Endopterygota</taxon>
        <taxon>Lepidoptera</taxon>
        <taxon>Glossata</taxon>
        <taxon>Ditrysia</taxon>
        <taxon>Noctuoidea</taxon>
        <taxon>Noctuidae</taxon>
        <taxon>Amphipyrinae</taxon>
        <taxon>Spodoptera</taxon>
    </lineage>
</organism>
<keyword evidence="3" id="KW-0325">Glycoprotein</keyword>
<comment type="caution">
    <text evidence="5">The sequence shown here is derived from an EMBL/GenBank/DDBJ whole genome shotgun (WGS) entry which is preliminary data.</text>
</comment>
<dbReference type="Proteomes" id="UP000814243">
    <property type="component" value="Unassembled WGS sequence"/>
</dbReference>
<dbReference type="PANTHER" id="PTHR22762">
    <property type="entry name" value="ALPHA-GLUCOSIDASE"/>
    <property type="match status" value="1"/>
</dbReference>
<dbReference type="PANTHER" id="PTHR22762:SF54">
    <property type="entry name" value="BCDNA.GH04962"/>
    <property type="match status" value="1"/>
</dbReference>
<dbReference type="Gene3D" id="2.60.40.1180">
    <property type="entry name" value="Golgi alpha-mannosidase II"/>
    <property type="match status" value="1"/>
</dbReference>
<keyword evidence="1" id="KW-0732">Signal</keyword>
<dbReference type="GO" id="GO:0006491">
    <property type="term" value="P:N-glycan processing"/>
    <property type="evidence" value="ECO:0007669"/>
    <property type="project" value="TreeGrafter"/>
</dbReference>
<dbReference type="InterPro" id="IPR013780">
    <property type="entry name" value="Glyco_hydro_b"/>
</dbReference>
<accession>A0A922MVD1</accession>
<gene>
    <name evidence="5" type="ORF">HF086_001427</name>
</gene>
<evidence type="ECO:0000313" key="6">
    <source>
        <dbReference type="Proteomes" id="UP000814243"/>
    </source>
</evidence>
<proteinExistence type="predicted"/>
<dbReference type="AlphaFoldDB" id="A0A922MVD1"/>
<evidence type="ECO:0000256" key="1">
    <source>
        <dbReference type="ARBA" id="ARBA00022729"/>
    </source>
</evidence>
<keyword evidence="4" id="KW-0326">Glycosidase</keyword>
<evidence type="ECO:0000256" key="3">
    <source>
        <dbReference type="ARBA" id="ARBA00023180"/>
    </source>
</evidence>
<dbReference type="EMBL" id="JACEFF010000128">
    <property type="protein sequence ID" value="KAH9643481.1"/>
    <property type="molecule type" value="Genomic_DNA"/>
</dbReference>
<evidence type="ECO:0008006" key="7">
    <source>
        <dbReference type="Google" id="ProtNLM"/>
    </source>
</evidence>
<evidence type="ECO:0000256" key="2">
    <source>
        <dbReference type="ARBA" id="ARBA00022801"/>
    </source>
</evidence>
<keyword evidence="2" id="KW-0378">Hydrolase</keyword>
<name>A0A922MVD1_SPOEX</name>
<dbReference type="GO" id="GO:0090599">
    <property type="term" value="F:alpha-glucosidase activity"/>
    <property type="evidence" value="ECO:0007669"/>
    <property type="project" value="TreeGrafter"/>
</dbReference>
<protein>
    <recommendedName>
        <fullName evidence="7">DUF5110 domain-containing protein</fullName>
    </recommendedName>
</protein>
<evidence type="ECO:0000313" key="5">
    <source>
        <dbReference type="EMBL" id="KAH9643481.1"/>
    </source>
</evidence>